<feature type="domain" description="Zn(2)-C6 fungal-type" evidence="4">
    <location>
        <begin position="14"/>
        <end position="44"/>
    </location>
</feature>
<comment type="subcellular location">
    <subcellularLocation>
        <location evidence="1">Nucleus</location>
    </subcellularLocation>
</comment>
<feature type="compositionally biased region" description="Basic residues" evidence="3">
    <location>
        <begin position="56"/>
        <end position="67"/>
    </location>
</feature>
<name>A0A9P9FA28_9HYPO</name>
<proteinExistence type="predicted"/>
<dbReference type="GO" id="GO:0008270">
    <property type="term" value="F:zinc ion binding"/>
    <property type="evidence" value="ECO:0007669"/>
    <property type="project" value="InterPro"/>
</dbReference>
<dbReference type="PROSITE" id="PS00463">
    <property type="entry name" value="ZN2_CY6_FUNGAL_1"/>
    <property type="match status" value="1"/>
</dbReference>
<sequence>MNSAKPAKLRTKTGCLTCRKRRKKCDEQLPLCNACHQSGRQCLWPTSEDLLDRRFTSHQHSRHRATRSQRAGSVATEDNHSRKARSESISVDSEHCILAESGAAHEVVARDLEVVISRHFVERFYSLLLLPKCHPGFHEGWLTEIQDLMVRHKSLYYSVLACAASHIHCIDSSSPMQELALGYYYNALKELSRFLARASQLENHNGLLMSVMLLYLHGCMGYGTNADIPRHVTAAKRILTLRLFNRPLSINRLFDRLAVESVLYQIFLVSTGLWSDPDGIDCDFDSDFWTRAEQLLDRSSFFPGQSMSFNSPVLGIPVSLFRLAISLRQQYRVPFSQERTDVLDRVRSEVEVWEVALLCDQELKLSPDERPNGQERYYRDAAYLYATIVSMLLEQLERSDTTGPAPVASGESWQVRKAVQILRGHQYDEGWTKCYIGCWPVYTLGFFMSSPEDIELIRSEFQRRWDLTGFSQVSRFSRDLENTWFARQHSIGTPLTTYLWEL</sequence>
<dbReference type="EMBL" id="JAGMUV010000005">
    <property type="protein sequence ID" value="KAH7156041.1"/>
    <property type="molecule type" value="Genomic_DNA"/>
</dbReference>
<feature type="region of interest" description="Disordered" evidence="3">
    <location>
        <begin position="56"/>
        <end position="88"/>
    </location>
</feature>
<dbReference type="InterPro" id="IPR036864">
    <property type="entry name" value="Zn2-C6_fun-type_DNA-bd_sf"/>
</dbReference>
<comment type="caution">
    <text evidence="5">The sequence shown here is derived from an EMBL/GenBank/DDBJ whole genome shotgun (WGS) entry which is preliminary data.</text>
</comment>
<dbReference type="Proteomes" id="UP000738349">
    <property type="component" value="Unassembled WGS sequence"/>
</dbReference>
<dbReference type="SMART" id="SM00066">
    <property type="entry name" value="GAL4"/>
    <property type="match status" value="1"/>
</dbReference>
<dbReference type="GO" id="GO:0000981">
    <property type="term" value="F:DNA-binding transcription factor activity, RNA polymerase II-specific"/>
    <property type="evidence" value="ECO:0007669"/>
    <property type="project" value="InterPro"/>
</dbReference>
<feature type="compositionally biased region" description="Basic and acidic residues" evidence="3">
    <location>
        <begin position="77"/>
        <end position="88"/>
    </location>
</feature>
<dbReference type="PANTHER" id="PTHR37534:SF46">
    <property type="entry name" value="ZN(II)2CYS6 TRANSCRIPTION FACTOR (EUROFUNG)"/>
    <property type="match status" value="1"/>
</dbReference>
<protein>
    <recommendedName>
        <fullName evidence="4">Zn(2)-C6 fungal-type domain-containing protein</fullName>
    </recommendedName>
</protein>
<dbReference type="InterPro" id="IPR001138">
    <property type="entry name" value="Zn2Cys6_DnaBD"/>
</dbReference>
<dbReference type="AlphaFoldDB" id="A0A9P9FA28"/>
<evidence type="ECO:0000259" key="4">
    <source>
        <dbReference type="PROSITE" id="PS50048"/>
    </source>
</evidence>
<dbReference type="PANTHER" id="PTHR37534">
    <property type="entry name" value="TRANSCRIPTIONAL ACTIVATOR PROTEIN UGA3"/>
    <property type="match status" value="1"/>
</dbReference>
<evidence type="ECO:0000313" key="6">
    <source>
        <dbReference type="Proteomes" id="UP000738349"/>
    </source>
</evidence>
<dbReference type="CDD" id="cd00067">
    <property type="entry name" value="GAL4"/>
    <property type="match status" value="1"/>
</dbReference>
<dbReference type="InterPro" id="IPR021858">
    <property type="entry name" value="Fun_TF"/>
</dbReference>
<accession>A0A9P9FA28</accession>
<dbReference type="Pfam" id="PF00172">
    <property type="entry name" value="Zn_clus"/>
    <property type="match status" value="1"/>
</dbReference>
<dbReference type="SUPFAM" id="SSF57701">
    <property type="entry name" value="Zn2/Cys6 DNA-binding domain"/>
    <property type="match status" value="1"/>
</dbReference>
<dbReference type="PROSITE" id="PS50048">
    <property type="entry name" value="ZN2_CY6_FUNGAL_2"/>
    <property type="match status" value="1"/>
</dbReference>
<evidence type="ECO:0000256" key="2">
    <source>
        <dbReference type="ARBA" id="ARBA00023242"/>
    </source>
</evidence>
<organism evidence="5 6">
    <name type="scientific">Dactylonectria macrodidyma</name>
    <dbReference type="NCBI Taxonomy" id="307937"/>
    <lineage>
        <taxon>Eukaryota</taxon>
        <taxon>Fungi</taxon>
        <taxon>Dikarya</taxon>
        <taxon>Ascomycota</taxon>
        <taxon>Pezizomycotina</taxon>
        <taxon>Sordariomycetes</taxon>
        <taxon>Hypocreomycetidae</taxon>
        <taxon>Hypocreales</taxon>
        <taxon>Nectriaceae</taxon>
        <taxon>Dactylonectria</taxon>
    </lineage>
</organism>
<gene>
    <name evidence="5" type="ORF">EDB81DRAFT_376929</name>
</gene>
<dbReference type="Gene3D" id="4.10.240.10">
    <property type="entry name" value="Zn(2)-C6 fungal-type DNA-binding domain"/>
    <property type="match status" value="1"/>
</dbReference>
<evidence type="ECO:0000313" key="5">
    <source>
        <dbReference type="EMBL" id="KAH7156041.1"/>
    </source>
</evidence>
<dbReference type="OrthoDB" id="1919336at2759"/>
<reference evidence="5" key="1">
    <citation type="journal article" date="2021" name="Nat. Commun.">
        <title>Genetic determinants of endophytism in the Arabidopsis root mycobiome.</title>
        <authorList>
            <person name="Mesny F."/>
            <person name="Miyauchi S."/>
            <person name="Thiergart T."/>
            <person name="Pickel B."/>
            <person name="Atanasova L."/>
            <person name="Karlsson M."/>
            <person name="Huettel B."/>
            <person name="Barry K.W."/>
            <person name="Haridas S."/>
            <person name="Chen C."/>
            <person name="Bauer D."/>
            <person name="Andreopoulos W."/>
            <person name="Pangilinan J."/>
            <person name="LaButti K."/>
            <person name="Riley R."/>
            <person name="Lipzen A."/>
            <person name="Clum A."/>
            <person name="Drula E."/>
            <person name="Henrissat B."/>
            <person name="Kohler A."/>
            <person name="Grigoriev I.V."/>
            <person name="Martin F.M."/>
            <person name="Hacquard S."/>
        </authorList>
    </citation>
    <scope>NUCLEOTIDE SEQUENCE</scope>
    <source>
        <strain evidence="5">MPI-CAGE-AT-0147</strain>
    </source>
</reference>
<evidence type="ECO:0000256" key="1">
    <source>
        <dbReference type="ARBA" id="ARBA00004123"/>
    </source>
</evidence>
<dbReference type="GO" id="GO:0005634">
    <property type="term" value="C:nucleus"/>
    <property type="evidence" value="ECO:0007669"/>
    <property type="project" value="UniProtKB-SubCell"/>
</dbReference>
<keyword evidence="2" id="KW-0539">Nucleus</keyword>
<keyword evidence="6" id="KW-1185">Reference proteome</keyword>
<evidence type="ECO:0000256" key="3">
    <source>
        <dbReference type="SAM" id="MobiDB-lite"/>
    </source>
</evidence>
<dbReference type="Pfam" id="PF11951">
    <property type="entry name" value="Fungal_trans_2"/>
    <property type="match status" value="1"/>
</dbReference>